<dbReference type="EMBL" id="CAXAQS010000887">
    <property type="protein sequence ID" value="CAK9253533.1"/>
    <property type="molecule type" value="Genomic_DNA"/>
</dbReference>
<evidence type="ECO:0000313" key="4">
    <source>
        <dbReference type="EMBL" id="CAK9253533.1"/>
    </source>
</evidence>
<dbReference type="EC" id="2.7.7.75" evidence="2"/>
<dbReference type="InterPro" id="IPR038987">
    <property type="entry name" value="MoeA-like"/>
</dbReference>
<gene>
    <name evidence="4" type="ORF">CSSPJE1EN1_LOCUS28911</name>
</gene>
<keyword evidence="2" id="KW-0460">Magnesium</keyword>
<comment type="cofactor">
    <cofactor evidence="2">
        <name>Mg(2+)</name>
        <dbReference type="ChEBI" id="CHEBI:18420"/>
    </cofactor>
</comment>
<keyword evidence="2" id="KW-0501">Molybdenum cofactor biosynthesis</keyword>
<dbReference type="SUPFAM" id="SSF63882">
    <property type="entry name" value="MoeA N-terminal region -like"/>
    <property type="match status" value="1"/>
</dbReference>
<evidence type="ECO:0000256" key="2">
    <source>
        <dbReference type="RuleBase" id="RU365090"/>
    </source>
</evidence>
<evidence type="ECO:0000313" key="5">
    <source>
        <dbReference type="Proteomes" id="UP001497444"/>
    </source>
</evidence>
<dbReference type="Pfam" id="PF03453">
    <property type="entry name" value="MoeA_N"/>
    <property type="match status" value="1"/>
</dbReference>
<feature type="domain" description="MoaB/Mog" evidence="3">
    <location>
        <begin position="156"/>
        <end position="256"/>
    </location>
</feature>
<comment type="caution">
    <text evidence="4">The sequence shown here is derived from an EMBL/GenBank/DDBJ whole genome shotgun (WGS) entry which is preliminary data.</text>
</comment>
<protein>
    <recommendedName>
        <fullName evidence="2">Molybdopterin biosynthesis protein CNX1</fullName>
    </recommendedName>
    <alternativeName>
        <fullName evidence="2">Molybdenum cofactor biosynthesis enzyme CNX1</fullName>
    </alternativeName>
    <domain>
        <recommendedName>
            <fullName evidence="2">Molybdopterin molybdenumtransferase</fullName>
            <shortName evidence="2">MPT Mo-transferase</shortName>
            <ecNumber evidence="2">2.10.1.1</ecNumber>
        </recommendedName>
        <alternativeName>
            <fullName evidence="2">Domain E</fullName>
        </alternativeName>
    </domain>
    <domain>
        <recommendedName>
            <fullName evidence="2">Molybdopterin adenylyltransferase</fullName>
            <shortName evidence="2">MPT adenylyltransferase</shortName>
            <ecNumber evidence="2">2.7.7.75</ecNumber>
        </recommendedName>
        <alternativeName>
            <fullName evidence="2">Domain G</fullName>
        </alternativeName>
    </domain>
</protein>
<comment type="similarity">
    <text evidence="2">Belongs to the MoeA family.</text>
</comment>
<dbReference type="PANTHER" id="PTHR10192">
    <property type="entry name" value="MOLYBDOPTERIN BIOSYNTHESIS PROTEIN"/>
    <property type="match status" value="1"/>
</dbReference>
<dbReference type="PANTHER" id="PTHR10192:SF5">
    <property type="entry name" value="GEPHYRIN"/>
    <property type="match status" value="1"/>
</dbReference>
<comment type="catalytic activity">
    <reaction evidence="2">
        <text>molybdopterin + ATP + H(+) = adenylyl-molybdopterin + diphosphate</text>
        <dbReference type="Rhea" id="RHEA:31331"/>
        <dbReference type="ChEBI" id="CHEBI:15378"/>
        <dbReference type="ChEBI" id="CHEBI:30616"/>
        <dbReference type="ChEBI" id="CHEBI:33019"/>
        <dbReference type="ChEBI" id="CHEBI:58698"/>
        <dbReference type="ChEBI" id="CHEBI:62727"/>
    </reaction>
</comment>
<dbReference type="CDD" id="cd00887">
    <property type="entry name" value="MoeA"/>
    <property type="match status" value="1"/>
</dbReference>
<dbReference type="Gene3D" id="3.90.105.10">
    <property type="entry name" value="Molybdopterin biosynthesis moea protein, domain 2"/>
    <property type="match status" value="1"/>
</dbReference>
<keyword evidence="2" id="KW-0808">Transferase</keyword>
<organism evidence="4 5">
    <name type="scientific">Sphagnum jensenii</name>
    <dbReference type="NCBI Taxonomy" id="128206"/>
    <lineage>
        <taxon>Eukaryota</taxon>
        <taxon>Viridiplantae</taxon>
        <taxon>Streptophyta</taxon>
        <taxon>Embryophyta</taxon>
        <taxon>Bryophyta</taxon>
        <taxon>Sphagnophytina</taxon>
        <taxon>Sphagnopsida</taxon>
        <taxon>Sphagnales</taxon>
        <taxon>Sphagnaceae</taxon>
        <taxon>Sphagnum</taxon>
    </lineage>
</organism>
<proteinExistence type="inferred from homology"/>
<accession>A0ABP0VGG4</accession>
<dbReference type="Gene3D" id="2.170.190.11">
    <property type="entry name" value="Molybdopterin biosynthesis moea protein, domain 3"/>
    <property type="match status" value="1"/>
</dbReference>
<comment type="similarity">
    <text evidence="1">In the C-terminal section; belongs to the MoeA family.</text>
</comment>
<dbReference type="EC" id="2.10.1.1" evidence="2"/>
<comment type="function">
    <text evidence="2">Catalyzes two steps in the biosynthesis of the molybdenum cofactor. In the first step, molybdopterin is adenylated. Subsequently, molybdate is inserted into adenylated molybdopterin and AMP is released.</text>
</comment>
<dbReference type="SUPFAM" id="SSF53218">
    <property type="entry name" value="Molybdenum cofactor biosynthesis proteins"/>
    <property type="match status" value="1"/>
</dbReference>
<dbReference type="InterPro" id="IPR001453">
    <property type="entry name" value="MoaB/Mog_dom"/>
</dbReference>
<dbReference type="Gene3D" id="3.40.980.10">
    <property type="entry name" value="MoaB/Mog-like domain"/>
    <property type="match status" value="1"/>
</dbReference>
<evidence type="ECO:0000259" key="3">
    <source>
        <dbReference type="SMART" id="SM00852"/>
    </source>
</evidence>
<name>A0ABP0VGG4_9BRYO</name>
<comment type="catalytic activity">
    <reaction evidence="2">
        <text>adenylyl-molybdopterin + molybdate = Mo-molybdopterin + AMP + H(+)</text>
        <dbReference type="Rhea" id="RHEA:35047"/>
        <dbReference type="ChEBI" id="CHEBI:15378"/>
        <dbReference type="ChEBI" id="CHEBI:36264"/>
        <dbReference type="ChEBI" id="CHEBI:62727"/>
        <dbReference type="ChEBI" id="CHEBI:71302"/>
        <dbReference type="ChEBI" id="CHEBI:456215"/>
    </reaction>
</comment>
<dbReference type="InterPro" id="IPR036135">
    <property type="entry name" value="MoeA_linker/N_sf"/>
</dbReference>
<dbReference type="SMART" id="SM00852">
    <property type="entry name" value="MoCF_biosynth"/>
    <property type="match status" value="1"/>
</dbReference>
<dbReference type="Proteomes" id="UP001497444">
    <property type="component" value="Unassembled WGS sequence"/>
</dbReference>
<dbReference type="InterPro" id="IPR036425">
    <property type="entry name" value="MoaB/Mog-like_dom_sf"/>
</dbReference>
<keyword evidence="2" id="KW-0479">Metal-binding</keyword>
<keyword evidence="5" id="KW-1185">Reference proteome</keyword>
<evidence type="ECO:0000256" key="1">
    <source>
        <dbReference type="ARBA" id="ARBA00008339"/>
    </source>
</evidence>
<reference evidence="4" key="1">
    <citation type="submission" date="2024-02" db="EMBL/GenBank/DDBJ databases">
        <authorList>
            <consortium name="ELIXIR-Norway"/>
            <consortium name="Elixir Norway"/>
        </authorList>
    </citation>
    <scope>NUCLEOTIDE SEQUENCE</scope>
</reference>
<comment type="pathway">
    <text evidence="2">Cofactor biosynthesis; molybdopterin biosynthesis.</text>
</comment>
<sequence length="256" mass="27397">MEERSLSEALHAVIGQDIFAPYALPPFDNSAVDGYAFRHADIGATKTLSIIGEAAAGKPFSGQELPPKSAVRISTGGMIPPQCDTVVMQEVCKIEGEQLTLSDIPSLGSSIRRAGNDIQASALALKSGQRLRPQDIAFLHALGMKNIPVKPRLRIAIISTGLELRSTGGPLGSGQIIDTNGLMLLQLLQNLDADVSLLPSLPDDYEETLAFIKKTSADHDIIITTGGVSVGGHDYVRDVMHQEDLFSTLSWVVRQS</sequence>
<dbReference type="InterPro" id="IPR005110">
    <property type="entry name" value="MoeA_linker/N"/>
</dbReference>
<keyword evidence="2" id="KW-0500">Molybdenum</keyword>
<dbReference type="Pfam" id="PF00994">
    <property type="entry name" value="MoCF_biosynth"/>
    <property type="match status" value="1"/>
</dbReference>